<proteinExistence type="predicted"/>
<dbReference type="InterPro" id="IPR036397">
    <property type="entry name" value="RNaseH_sf"/>
</dbReference>
<sequence>MMQSSLISLLSKDSKTKYWLWHQRLSHLNFSAINDLPKQGLVRGLPKLKYQKDHLYSSCSLRESKKHTYKPKSDDFIQEKLYLLHMNLCGPVRIKSINGTCNYGPMRIKSINGKKYNLVIVDDYARFTWTLKAYYEDIKISQQTSVACTPQQNGVVKRRNRTLVEAARTMLIFSKALLFLWAEAVATTCKLKPKADIGIFLGYAPAKKAYRIYKRRSCLIMETIHVKFDELTEMAFKEFGSGLELQLMTFGTMSSRLVQNPSSLTPYVPPIKKDWDILFQPMFDEYFNPPSSVVSHGLPIVAPQAADTSDTPFSDSVDTPMVDRTKLDKDLQGKPVDPTHYHGAIGSLLYRTSSTPNLVFAYSKDIRIALTAYADVDHAVCQDTRRSTPGSVQFL</sequence>
<dbReference type="Pfam" id="PF13976">
    <property type="entry name" value="gag_pre-integrs"/>
    <property type="match status" value="1"/>
</dbReference>
<dbReference type="Pfam" id="PF25597">
    <property type="entry name" value="SH3_retrovirus"/>
    <property type="match status" value="1"/>
</dbReference>
<dbReference type="PANTHER" id="PTHR42648">
    <property type="entry name" value="TRANSPOSASE, PUTATIVE-RELATED"/>
    <property type="match status" value="1"/>
</dbReference>
<dbReference type="GO" id="GO:0003676">
    <property type="term" value="F:nucleic acid binding"/>
    <property type="evidence" value="ECO:0007669"/>
    <property type="project" value="InterPro"/>
</dbReference>
<dbReference type="Gene3D" id="3.30.420.10">
    <property type="entry name" value="Ribonuclease H-like superfamily/Ribonuclease H"/>
    <property type="match status" value="1"/>
</dbReference>
<dbReference type="InterPro" id="IPR025724">
    <property type="entry name" value="GAG-pre-integrase_dom"/>
</dbReference>
<evidence type="ECO:0000259" key="1">
    <source>
        <dbReference type="PROSITE" id="PS50994"/>
    </source>
</evidence>
<comment type="caution">
    <text evidence="2">The sequence shown here is derived from an EMBL/GenBank/DDBJ whole genome shotgun (WGS) entry which is preliminary data.</text>
</comment>
<dbReference type="InterPro" id="IPR012337">
    <property type="entry name" value="RNaseH-like_sf"/>
</dbReference>
<dbReference type="InterPro" id="IPR057670">
    <property type="entry name" value="SH3_retrovirus"/>
</dbReference>
<gene>
    <name evidence="2" type="ORF">Tci_033919</name>
</gene>
<protein>
    <recommendedName>
        <fullName evidence="1">Integrase catalytic domain-containing protein</fullName>
    </recommendedName>
</protein>
<dbReference type="EMBL" id="BKCJ010004589">
    <property type="protein sequence ID" value="GEU61941.1"/>
    <property type="molecule type" value="Genomic_DNA"/>
</dbReference>
<dbReference type="GO" id="GO:0015074">
    <property type="term" value="P:DNA integration"/>
    <property type="evidence" value="ECO:0007669"/>
    <property type="project" value="InterPro"/>
</dbReference>
<dbReference type="InterPro" id="IPR039537">
    <property type="entry name" value="Retrotran_Ty1/copia-like"/>
</dbReference>
<evidence type="ECO:0000313" key="2">
    <source>
        <dbReference type="EMBL" id="GEU61941.1"/>
    </source>
</evidence>
<name>A0A6L2LJD0_TANCI</name>
<accession>A0A6L2LJD0</accession>
<organism evidence="2">
    <name type="scientific">Tanacetum cinerariifolium</name>
    <name type="common">Dalmatian daisy</name>
    <name type="synonym">Chrysanthemum cinerariifolium</name>
    <dbReference type="NCBI Taxonomy" id="118510"/>
    <lineage>
        <taxon>Eukaryota</taxon>
        <taxon>Viridiplantae</taxon>
        <taxon>Streptophyta</taxon>
        <taxon>Embryophyta</taxon>
        <taxon>Tracheophyta</taxon>
        <taxon>Spermatophyta</taxon>
        <taxon>Magnoliopsida</taxon>
        <taxon>eudicotyledons</taxon>
        <taxon>Gunneridae</taxon>
        <taxon>Pentapetalae</taxon>
        <taxon>asterids</taxon>
        <taxon>campanulids</taxon>
        <taxon>Asterales</taxon>
        <taxon>Asteraceae</taxon>
        <taxon>Asteroideae</taxon>
        <taxon>Anthemideae</taxon>
        <taxon>Anthemidinae</taxon>
        <taxon>Tanacetum</taxon>
    </lineage>
</organism>
<dbReference type="PROSITE" id="PS50994">
    <property type="entry name" value="INTEGRASE"/>
    <property type="match status" value="1"/>
</dbReference>
<feature type="domain" description="Integrase catalytic" evidence="1">
    <location>
        <begin position="42"/>
        <end position="213"/>
    </location>
</feature>
<reference evidence="2" key="1">
    <citation type="journal article" date="2019" name="Sci. Rep.">
        <title>Draft genome of Tanacetum cinerariifolium, the natural source of mosquito coil.</title>
        <authorList>
            <person name="Yamashiro T."/>
            <person name="Shiraishi A."/>
            <person name="Satake H."/>
            <person name="Nakayama K."/>
        </authorList>
    </citation>
    <scope>NUCLEOTIDE SEQUENCE</scope>
</reference>
<dbReference type="PANTHER" id="PTHR42648:SF18">
    <property type="entry name" value="RETROTRANSPOSON, UNCLASSIFIED-LIKE PROTEIN"/>
    <property type="match status" value="1"/>
</dbReference>
<dbReference type="AlphaFoldDB" id="A0A6L2LJD0"/>
<dbReference type="SUPFAM" id="SSF53098">
    <property type="entry name" value="Ribonuclease H-like"/>
    <property type="match status" value="1"/>
</dbReference>
<dbReference type="InterPro" id="IPR001584">
    <property type="entry name" value="Integrase_cat-core"/>
</dbReference>